<evidence type="ECO:0000259" key="4">
    <source>
        <dbReference type="Pfam" id="PF20237"/>
    </source>
</evidence>
<evidence type="ECO:0000256" key="3">
    <source>
        <dbReference type="SAM" id="Phobius"/>
    </source>
</evidence>
<dbReference type="Proteomes" id="UP000256328">
    <property type="component" value="Unassembled WGS sequence"/>
</dbReference>
<gene>
    <name evidence="5" type="ORF">BP5796_04266</name>
</gene>
<keyword evidence="1" id="KW-0175">Coiled coil</keyword>
<evidence type="ECO:0000256" key="2">
    <source>
        <dbReference type="SAM" id="MobiDB-lite"/>
    </source>
</evidence>
<feature type="coiled-coil region" evidence="1">
    <location>
        <begin position="120"/>
        <end position="183"/>
    </location>
</feature>
<feature type="compositionally biased region" description="Basic and acidic residues" evidence="2">
    <location>
        <begin position="8"/>
        <end position="32"/>
    </location>
</feature>
<dbReference type="InterPro" id="IPR046529">
    <property type="entry name" value="DUF6594"/>
</dbReference>
<evidence type="ECO:0000256" key="1">
    <source>
        <dbReference type="SAM" id="Coils"/>
    </source>
</evidence>
<evidence type="ECO:0000313" key="5">
    <source>
        <dbReference type="EMBL" id="RDW85941.1"/>
    </source>
</evidence>
<dbReference type="PANTHER" id="PTHR34502">
    <property type="entry name" value="DUF6594 DOMAIN-CONTAINING PROTEIN-RELATED"/>
    <property type="match status" value="1"/>
</dbReference>
<dbReference type="EMBL" id="PDLN01000005">
    <property type="protein sequence ID" value="RDW85941.1"/>
    <property type="molecule type" value="Genomic_DNA"/>
</dbReference>
<comment type="caution">
    <text evidence="5">The sequence shown here is derived from an EMBL/GenBank/DDBJ whole genome shotgun (WGS) entry which is preliminary data.</text>
</comment>
<feature type="transmembrane region" description="Helical" evidence="3">
    <location>
        <begin position="309"/>
        <end position="331"/>
    </location>
</feature>
<evidence type="ECO:0000313" key="6">
    <source>
        <dbReference type="Proteomes" id="UP000256328"/>
    </source>
</evidence>
<feature type="transmembrane region" description="Helical" evidence="3">
    <location>
        <begin position="338"/>
        <end position="357"/>
    </location>
</feature>
<name>A0A3D8SID7_9HELO</name>
<organism evidence="5 6">
    <name type="scientific">Coleophoma crateriformis</name>
    <dbReference type="NCBI Taxonomy" id="565419"/>
    <lineage>
        <taxon>Eukaryota</taxon>
        <taxon>Fungi</taxon>
        <taxon>Dikarya</taxon>
        <taxon>Ascomycota</taxon>
        <taxon>Pezizomycotina</taxon>
        <taxon>Leotiomycetes</taxon>
        <taxon>Helotiales</taxon>
        <taxon>Dermateaceae</taxon>
        <taxon>Coleophoma</taxon>
    </lineage>
</organism>
<keyword evidence="6" id="KW-1185">Reference proteome</keyword>
<feature type="transmembrane region" description="Helical" evidence="3">
    <location>
        <begin position="275"/>
        <end position="297"/>
    </location>
</feature>
<dbReference type="OrthoDB" id="3533814at2759"/>
<dbReference type="AlphaFoldDB" id="A0A3D8SID7"/>
<keyword evidence="3" id="KW-0812">Transmembrane</keyword>
<keyword evidence="3" id="KW-0472">Membrane</keyword>
<sequence length="367" mass="41568">MVADDIDSMERGQGRRCSDINVDDEKHRDFEPSHSSPAPTAVESAGDSRDSPSTISRWSSHIKGFVSRSWQGKEVDQECLPVVRRFQDCPDGYPTLAAFLDSDENFMLYRRFGFIQSRLLLYKQDQVRALEEELDTLDKNDDDIYLTSRANDDLDERPRTKLLKKIEAKFREYAELLAIAQNLATLNKPAKRDYKSVRTYFENEQPVCDSEHYIRYKEDIITLKPGRENAWLDATVEKGLQKFACPPIRYLFCSPETRAKADENTILYVKGRIDALVTMIITAMILALLIIPIYVLWHLSNEVQDTTTTAVTIGVLLVFTLVFSAVLSLFTRARRHEILGAAAAYCAVLVVFISNVGPSGNGVSSSY</sequence>
<keyword evidence="3" id="KW-1133">Transmembrane helix</keyword>
<feature type="region of interest" description="Disordered" evidence="2">
    <location>
        <begin position="1"/>
        <end position="56"/>
    </location>
</feature>
<dbReference type="PANTHER" id="PTHR34502:SF3">
    <property type="entry name" value="DUF6594 DOMAIN-CONTAINING PROTEIN"/>
    <property type="match status" value="1"/>
</dbReference>
<feature type="domain" description="DUF6594" evidence="4">
    <location>
        <begin position="93"/>
        <end position="350"/>
    </location>
</feature>
<accession>A0A3D8SID7</accession>
<dbReference type="Pfam" id="PF20237">
    <property type="entry name" value="DUF6594"/>
    <property type="match status" value="1"/>
</dbReference>
<reference evidence="5 6" key="1">
    <citation type="journal article" date="2018" name="IMA Fungus">
        <title>IMA Genome-F 9: Draft genome sequence of Annulohypoxylon stygium, Aspergillus mulundensis, Berkeleyomyces basicola (syn. Thielaviopsis basicola), Ceratocystis smalleyi, two Cercospora beticola strains, Coleophoma cylindrospora, Fusarium fracticaudum, Phialophora cf. hyalina, and Morchella septimelata.</title>
        <authorList>
            <person name="Wingfield B.D."/>
            <person name="Bills G.F."/>
            <person name="Dong Y."/>
            <person name="Huang W."/>
            <person name="Nel W.J."/>
            <person name="Swalarsk-Parry B.S."/>
            <person name="Vaghefi N."/>
            <person name="Wilken P.M."/>
            <person name="An Z."/>
            <person name="de Beer Z.W."/>
            <person name="De Vos L."/>
            <person name="Chen L."/>
            <person name="Duong T.A."/>
            <person name="Gao Y."/>
            <person name="Hammerbacher A."/>
            <person name="Kikkert J.R."/>
            <person name="Li Y."/>
            <person name="Li H."/>
            <person name="Li K."/>
            <person name="Li Q."/>
            <person name="Liu X."/>
            <person name="Ma X."/>
            <person name="Naidoo K."/>
            <person name="Pethybridge S.J."/>
            <person name="Sun J."/>
            <person name="Steenkamp E.T."/>
            <person name="van der Nest M.A."/>
            <person name="van Wyk S."/>
            <person name="Wingfield M.J."/>
            <person name="Xiong C."/>
            <person name="Yue Q."/>
            <person name="Zhang X."/>
        </authorList>
    </citation>
    <scope>NUCLEOTIDE SEQUENCE [LARGE SCALE GENOMIC DNA]</scope>
    <source>
        <strain evidence="5 6">BP5796</strain>
    </source>
</reference>
<proteinExistence type="predicted"/>
<protein>
    <recommendedName>
        <fullName evidence="4">DUF6594 domain-containing protein</fullName>
    </recommendedName>
</protein>